<feature type="domain" description="CBS" evidence="1">
    <location>
        <begin position="68"/>
        <end position="125"/>
    </location>
</feature>
<dbReference type="InterPro" id="IPR029044">
    <property type="entry name" value="Nucleotide-diphossugar_trans"/>
</dbReference>
<dbReference type="InterPro" id="IPR050486">
    <property type="entry name" value="Mannose-1P_guanyltransferase"/>
</dbReference>
<protein>
    <recommendedName>
        <fullName evidence="1">CBS domain-containing protein</fullName>
    </recommendedName>
</protein>
<dbReference type="CDD" id="cd06426">
    <property type="entry name" value="NTP_transferase_like_2"/>
    <property type="match status" value="1"/>
</dbReference>
<evidence type="ECO:0000259" key="1">
    <source>
        <dbReference type="PROSITE" id="PS51371"/>
    </source>
</evidence>
<organism evidence="2">
    <name type="scientific">marine sediment metagenome</name>
    <dbReference type="NCBI Taxonomy" id="412755"/>
    <lineage>
        <taxon>unclassified sequences</taxon>
        <taxon>metagenomes</taxon>
        <taxon>ecological metagenomes</taxon>
    </lineage>
</organism>
<accession>A0A0F9QMW2</accession>
<dbReference type="InterPro" id="IPR046342">
    <property type="entry name" value="CBS_dom_sf"/>
</dbReference>
<proteinExistence type="predicted"/>
<name>A0A0F9QMW2_9ZZZZ</name>
<dbReference type="PANTHER" id="PTHR22572">
    <property type="entry name" value="SUGAR-1-PHOSPHATE GUANYL TRANSFERASE"/>
    <property type="match status" value="1"/>
</dbReference>
<dbReference type="Pfam" id="PF00483">
    <property type="entry name" value="NTP_transferase"/>
    <property type="match status" value="1"/>
</dbReference>
<dbReference type="AlphaFoldDB" id="A0A0F9QMW2"/>
<dbReference type="Gene3D" id="3.10.580.10">
    <property type="entry name" value="CBS-domain"/>
    <property type="match status" value="1"/>
</dbReference>
<gene>
    <name evidence="2" type="ORF">LCGC14_0682080</name>
</gene>
<dbReference type="InterPro" id="IPR000644">
    <property type="entry name" value="CBS_dom"/>
</dbReference>
<feature type="domain" description="CBS" evidence="1">
    <location>
        <begin position="1"/>
        <end position="62"/>
    </location>
</feature>
<dbReference type="SUPFAM" id="SSF53448">
    <property type="entry name" value="Nucleotide-diphospho-sugar transferases"/>
    <property type="match status" value="1"/>
</dbReference>
<dbReference type="PROSITE" id="PS51371">
    <property type="entry name" value="CBS"/>
    <property type="match status" value="2"/>
</dbReference>
<sequence length="349" mass="39415">MKNEDINQFCLKEASTVRECMEVINQNKQGIALVVNPQGRLIGTVTDGDIRRFILAARSLEEPVSNVMWTNPLTAPLGTSEEEVKELMNKYMVRNIPIIDKKGRPRNLMTITDLVSEKSDCQTAVIMAGGEGKRLRPITEKIPKPMLNIGDKSIIENIINAFVEIGIEKIYISVNYKAKVIEDYLKKYASQGVKIEYLEEHKKLGTAGALTLLPEAPSRPFIVINADIVTKTNFARLIEFHNQHRCVMTVAATQFEFNIPYGVLNLSGHYLLGIQEKPEQKLLCNAGIYMINPEVLPVIPKDTEFNMTDLINELVRKGLPLTTFPIHEYWIDIGKMEDLEKAKDDIKDS</sequence>
<dbReference type="InterPro" id="IPR005835">
    <property type="entry name" value="NTP_transferase_dom"/>
</dbReference>
<evidence type="ECO:0000313" key="2">
    <source>
        <dbReference type="EMBL" id="KKN45525.1"/>
    </source>
</evidence>
<dbReference type="Pfam" id="PF00571">
    <property type="entry name" value="CBS"/>
    <property type="match status" value="2"/>
</dbReference>
<dbReference type="SUPFAM" id="SSF54631">
    <property type="entry name" value="CBS-domain pair"/>
    <property type="match status" value="1"/>
</dbReference>
<dbReference type="EMBL" id="LAZR01001383">
    <property type="protein sequence ID" value="KKN45525.1"/>
    <property type="molecule type" value="Genomic_DNA"/>
</dbReference>
<comment type="caution">
    <text evidence="2">The sequence shown here is derived from an EMBL/GenBank/DDBJ whole genome shotgun (WGS) entry which is preliminary data.</text>
</comment>
<dbReference type="Gene3D" id="3.90.550.10">
    <property type="entry name" value="Spore Coat Polysaccharide Biosynthesis Protein SpsA, Chain A"/>
    <property type="match status" value="1"/>
</dbReference>
<reference evidence="2" key="1">
    <citation type="journal article" date="2015" name="Nature">
        <title>Complex archaea that bridge the gap between prokaryotes and eukaryotes.</title>
        <authorList>
            <person name="Spang A."/>
            <person name="Saw J.H."/>
            <person name="Jorgensen S.L."/>
            <person name="Zaremba-Niedzwiedzka K."/>
            <person name="Martijn J."/>
            <person name="Lind A.E."/>
            <person name="van Eijk R."/>
            <person name="Schleper C."/>
            <person name="Guy L."/>
            <person name="Ettema T.J."/>
        </authorList>
    </citation>
    <scope>NUCLEOTIDE SEQUENCE</scope>
</reference>
<dbReference type="SMART" id="SM00116">
    <property type="entry name" value="CBS"/>
    <property type="match status" value="2"/>
</dbReference>